<reference evidence="3" key="1">
    <citation type="journal article" date="2019" name="Int. J. Syst. Evol. Microbiol.">
        <title>The Global Catalogue of Microorganisms (GCM) 10K type strain sequencing project: providing services to taxonomists for standard genome sequencing and annotation.</title>
        <authorList>
            <consortium name="The Broad Institute Genomics Platform"/>
            <consortium name="The Broad Institute Genome Sequencing Center for Infectious Disease"/>
            <person name="Wu L."/>
            <person name="Ma J."/>
        </authorList>
    </citation>
    <scope>NUCLEOTIDE SEQUENCE [LARGE SCALE GENOMIC DNA]</scope>
    <source>
        <strain evidence="3">JCM 18081</strain>
    </source>
</reference>
<organism evidence="2 3">
    <name type="scientific">Streptomyces ziwulingensis</name>
    <dbReference type="NCBI Taxonomy" id="1045501"/>
    <lineage>
        <taxon>Bacteria</taxon>
        <taxon>Bacillati</taxon>
        <taxon>Actinomycetota</taxon>
        <taxon>Actinomycetes</taxon>
        <taxon>Kitasatosporales</taxon>
        <taxon>Streptomycetaceae</taxon>
        <taxon>Streptomyces</taxon>
    </lineage>
</organism>
<name>A0ABP9BXP8_9ACTN</name>
<keyword evidence="3" id="KW-1185">Reference proteome</keyword>
<gene>
    <name evidence="2" type="ORF">GCM10023220_33790</name>
</gene>
<evidence type="ECO:0000313" key="2">
    <source>
        <dbReference type="EMBL" id="GAA4802070.1"/>
    </source>
</evidence>
<feature type="region of interest" description="Disordered" evidence="1">
    <location>
        <begin position="1"/>
        <end position="68"/>
    </location>
</feature>
<evidence type="ECO:0000313" key="3">
    <source>
        <dbReference type="Proteomes" id="UP001501265"/>
    </source>
</evidence>
<accession>A0ABP9BXP8</accession>
<dbReference type="EMBL" id="BAABIG010000027">
    <property type="protein sequence ID" value="GAA4802070.1"/>
    <property type="molecule type" value="Genomic_DNA"/>
</dbReference>
<protein>
    <submittedName>
        <fullName evidence="2">Uncharacterized protein</fullName>
    </submittedName>
</protein>
<sequence>MRSTTARESTRHTARSALAPGNWYQTIYHHTHPPPAKANRFPHRGGGHTEPRDGRHTDARDGDHTEPP</sequence>
<feature type="compositionally biased region" description="Basic and acidic residues" evidence="1">
    <location>
        <begin position="47"/>
        <end position="68"/>
    </location>
</feature>
<proteinExistence type="predicted"/>
<evidence type="ECO:0000256" key="1">
    <source>
        <dbReference type="SAM" id="MobiDB-lite"/>
    </source>
</evidence>
<dbReference type="Proteomes" id="UP001501265">
    <property type="component" value="Unassembled WGS sequence"/>
</dbReference>
<comment type="caution">
    <text evidence="2">The sequence shown here is derived from an EMBL/GenBank/DDBJ whole genome shotgun (WGS) entry which is preliminary data.</text>
</comment>